<dbReference type="GO" id="GO:0003700">
    <property type="term" value="F:DNA-binding transcription factor activity"/>
    <property type="evidence" value="ECO:0007669"/>
    <property type="project" value="InterPro"/>
</dbReference>
<dbReference type="InterPro" id="IPR036388">
    <property type="entry name" value="WH-like_DNA-bd_sf"/>
</dbReference>
<dbReference type="PANTHER" id="PTHR33164:SF105">
    <property type="entry name" value="TRANSCRIPTIONAL REPRESSOR PROTEIN-RELATED"/>
    <property type="match status" value="1"/>
</dbReference>
<dbReference type="PATRIC" id="fig|1349767.4.peg.1345"/>
<feature type="domain" description="HTH marR-type" evidence="4">
    <location>
        <begin position="28"/>
        <end position="160"/>
    </location>
</feature>
<gene>
    <name evidence="5" type="ORF">GJA_4717</name>
</gene>
<accession>W0VDE1</accession>
<reference evidence="5 6" key="1">
    <citation type="journal article" date="2015" name="Genome Announc.">
        <title>Genome Sequence of Mushroom Soft-Rot Pathogen Janthinobacterium agaricidamnosum.</title>
        <authorList>
            <person name="Graupner K."/>
            <person name="Lackner G."/>
            <person name="Hertweck C."/>
        </authorList>
    </citation>
    <scope>NUCLEOTIDE SEQUENCE [LARGE SCALE GENOMIC DNA]</scope>
    <source>
        <strain evidence="6">NBRC 102515 / DSM 9628</strain>
    </source>
</reference>
<keyword evidence="3" id="KW-0804">Transcription</keyword>
<dbReference type="PANTHER" id="PTHR33164">
    <property type="entry name" value="TRANSCRIPTIONAL REGULATOR, MARR FAMILY"/>
    <property type="match status" value="1"/>
</dbReference>
<dbReference type="Proteomes" id="UP000027604">
    <property type="component" value="Chromosome I"/>
</dbReference>
<dbReference type="PROSITE" id="PS50995">
    <property type="entry name" value="HTH_MARR_2"/>
    <property type="match status" value="1"/>
</dbReference>
<dbReference type="GO" id="GO:0003677">
    <property type="term" value="F:DNA binding"/>
    <property type="evidence" value="ECO:0007669"/>
    <property type="project" value="UniProtKB-KW"/>
</dbReference>
<dbReference type="STRING" id="1349767.GJA_4717"/>
<evidence type="ECO:0000259" key="4">
    <source>
        <dbReference type="PROSITE" id="PS50995"/>
    </source>
</evidence>
<evidence type="ECO:0000256" key="1">
    <source>
        <dbReference type="ARBA" id="ARBA00023015"/>
    </source>
</evidence>
<name>W0VDE1_9BURK</name>
<sequence length="166" mass="18423">MTAIDLTTAKIMATPAATLAPAHDEQPGRCNNTAIRKAARHLTRFYDACLAKVGLRATQYVILNLLAQHGPATMAALAARLTMDRATMGHNLRPLERDGLITIRVGQADRREREVDLSELGRQRELEGRSEWSTAQKLFEQAFGVDDALAMRRVMSRIARIEFPAV</sequence>
<dbReference type="KEGG" id="jag:GJA_4717"/>
<dbReference type="EMBL" id="HG322949">
    <property type="protein sequence ID" value="CDG85322.1"/>
    <property type="molecule type" value="Genomic_DNA"/>
</dbReference>
<keyword evidence="1" id="KW-0805">Transcription regulation</keyword>
<organism evidence="5 6">
    <name type="scientific">Janthinobacterium agaricidamnosum NBRC 102515 = DSM 9628</name>
    <dbReference type="NCBI Taxonomy" id="1349767"/>
    <lineage>
        <taxon>Bacteria</taxon>
        <taxon>Pseudomonadati</taxon>
        <taxon>Pseudomonadota</taxon>
        <taxon>Betaproteobacteria</taxon>
        <taxon>Burkholderiales</taxon>
        <taxon>Oxalobacteraceae</taxon>
        <taxon>Janthinobacterium</taxon>
    </lineage>
</organism>
<evidence type="ECO:0000313" key="6">
    <source>
        <dbReference type="Proteomes" id="UP000027604"/>
    </source>
</evidence>
<dbReference type="eggNOG" id="COG1846">
    <property type="taxonomic scope" value="Bacteria"/>
</dbReference>
<dbReference type="PROSITE" id="PS01117">
    <property type="entry name" value="HTH_MARR_1"/>
    <property type="match status" value="1"/>
</dbReference>
<dbReference type="AlphaFoldDB" id="W0VDE1"/>
<keyword evidence="2" id="KW-0238">DNA-binding</keyword>
<evidence type="ECO:0000313" key="5">
    <source>
        <dbReference type="EMBL" id="CDG85322.1"/>
    </source>
</evidence>
<protein>
    <submittedName>
        <fullName evidence="5">MarR family protein</fullName>
    </submittedName>
</protein>
<evidence type="ECO:0000256" key="3">
    <source>
        <dbReference type="ARBA" id="ARBA00023163"/>
    </source>
</evidence>
<dbReference type="HOGENOM" id="CLU_083287_35_0_4"/>
<dbReference type="Pfam" id="PF01047">
    <property type="entry name" value="MarR"/>
    <property type="match status" value="1"/>
</dbReference>
<evidence type="ECO:0000256" key="2">
    <source>
        <dbReference type="ARBA" id="ARBA00023125"/>
    </source>
</evidence>
<dbReference type="SMART" id="SM00347">
    <property type="entry name" value="HTH_MARR"/>
    <property type="match status" value="1"/>
</dbReference>
<dbReference type="SUPFAM" id="SSF46785">
    <property type="entry name" value="Winged helix' DNA-binding domain"/>
    <property type="match status" value="1"/>
</dbReference>
<dbReference type="InterPro" id="IPR036390">
    <property type="entry name" value="WH_DNA-bd_sf"/>
</dbReference>
<keyword evidence="6" id="KW-1185">Reference proteome</keyword>
<dbReference type="InterPro" id="IPR023187">
    <property type="entry name" value="Tscrpt_reg_MarR-type_CS"/>
</dbReference>
<dbReference type="InterPro" id="IPR039422">
    <property type="entry name" value="MarR/SlyA-like"/>
</dbReference>
<dbReference type="InterPro" id="IPR000835">
    <property type="entry name" value="HTH_MarR-typ"/>
</dbReference>
<dbReference type="GO" id="GO:0006950">
    <property type="term" value="P:response to stress"/>
    <property type="evidence" value="ECO:0007669"/>
    <property type="project" value="TreeGrafter"/>
</dbReference>
<dbReference type="Gene3D" id="1.10.10.10">
    <property type="entry name" value="Winged helix-like DNA-binding domain superfamily/Winged helix DNA-binding domain"/>
    <property type="match status" value="1"/>
</dbReference>
<proteinExistence type="predicted"/>